<dbReference type="GO" id="GO:0032153">
    <property type="term" value="C:cell division site"/>
    <property type="evidence" value="ECO:0007669"/>
    <property type="project" value="TreeGrafter"/>
</dbReference>
<dbReference type="SMART" id="SM00671">
    <property type="entry name" value="SEL1"/>
    <property type="match status" value="3"/>
</dbReference>
<dbReference type="GeneID" id="13884985"/>
<feature type="compositionally biased region" description="Low complexity" evidence="1">
    <location>
        <begin position="422"/>
        <end position="446"/>
    </location>
</feature>
<dbReference type="AlphaFoldDB" id="H2ARR6"/>
<dbReference type="PANTHER" id="PTHR43628">
    <property type="entry name" value="ACTIVATOR OF C KINASE PROTEIN 1-RELATED"/>
    <property type="match status" value="1"/>
</dbReference>
<evidence type="ECO:0008006" key="4">
    <source>
        <dbReference type="Google" id="ProtNLM"/>
    </source>
</evidence>
<gene>
    <name evidence="2" type="primary">KAFR0C00710</name>
    <name evidence="2" type="ORF">KAFR_0C00710</name>
</gene>
<dbReference type="InParanoid" id="H2ARR6"/>
<sequence>MEITKTSPLEEIRRENYLPRNSNEMMSSTKTSNGLGRTYSLRSNFSAVSFDSVVTTERLLDKLELSTEDQLLFEQVVQKEKERNHSGKSNAIVSPRTICMPASQFPSLRMRQMKINNSANSSTINLYKTQDGAIVKDSIKQLLENDLILKDKSIAASVEQHYASTSRFSYVAEEDPCSDELIDDLTNNYKDAGAVTKNTGRGTSFKYGARNNVANFEKFRILNEQQSTRHSSDSSAPQSHNGQTFQKINFKGKQLDSVGLSHAATIIPESNKRTKVQSSFYSSTIGTGSTNSASSQFSEIRQPAEHSPDTIVSSSESKLWNSTPVRNKFHKESTPKGSINGDPFDFENDITFIQNVAETSSPLTASYKSHKKKSSLSSLKSLFRTTKSSKNNQDKTKLSYNNRCNNTSEQYSTQYANDSHNSMRSNSISVDSSNSLESSPSRSKSSIKNKFIFPPNPVFPSDKEIYSNTKSKNNSANRHFRSFSDVHSKSKFLRLDDHKTGKDSFTTKAYSSSCNASPIKFINHKQSHNRRASIPNDDLLNEFTASPSMKNVLATQSGSPGVGSKSENLRDKTSNNDLISSAIAMRKVGNMKASAEKLQKACKSGDKTAFLLYGLALRHGYGVTRDLSMSFKYILMATGLNPSQVHSKILECSIDPSEIEKHLNVLPERIIEPLVPAIYECGIAYLKGYGVDQVDEHRGLKFLEKSASMGHVDSMCICGIIWSQKSTCRKKDIARAAAWFRIAEKRGANLLGSDWIHKKKYMKRSKS</sequence>
<organism evidence="2 3">
    <name type="scientific">Kazachstania africana (strain ATCC 22294 / BCRC 22015 / CBS 2517 / CECT 1963 / NBRC 1671 / NRRL Y-8276)</name>
    <name type="common">Yeast</name>
    <name type="synonym">Kluyveromyces africanus</name>
    <dbReference type="NCBI Taxonomy" id="1071382"/>
    <lineage>
        <taxon>Eukaryota</taxon>
        <taxon>Fungi</taxon>
        <taxon>Dikarya</taxon>
        <taxon>Ascomycota</taxon>
        <taxon>Saccharomycotina</taxon>
        <taxon>Saccharomycetes</taxon>
        <taxon>Saccharomycetales</taxon>
        <taxon>Saccharomycetaceae</taxon>
        <taxon>Kazachstania</taxon>
    </lineage>
</organism>
<accession>H2ARR6</accession>
<feature type="region of interest" description="Disordered" evidence="1">
    <location>
        <begin position="383"/>
        <end position="449"/>
    </location>
</feature>
<keyword evidence="3" id="KW-1185">Reference proteome</keyword>
<dbReference type="OrthoDB" id="2148946at2759"/>
<feature type="compositionally biased region" description="Polar residues" evidence="1">
    <location>
        <begin position="283"/>
        <end position="299"/>
    </location>
</feature>
<dbReference type="HOGENOM" id="CLU_364101_0_0_1"/>
<dbReference type="InterPro" id="IPR006597">
    <property type="entry name" value="Sel1-like"/>
</dbReference>
<dbReference type="Pfam" id="PF08238">
    <property type="entry name" value="Sel1"/>
    <property type="match status" value="3"/>
</dbReference>
<protein>
    <recommendedName>
        <fullName evidence="4">Protein DSF2</fullName>
    </recommendedName>
</protein>
<evidence type="ECO:0000313" key="2">
    <source>
        <dbReference type="EMBL" id="CCF57066.1"/>
    </source>
</evidence>
<dbReference type="KEGG" id="kaf:KAFR_0C00710"/>
<evidence type="ECO:0000313" key="3">
    <source>
        <dbReference type="Proteomes" id="UP000005220"/>
    </source>
</evidence>
<dbReference type="Gene3D" id="1.25.40.10">
    <property type="entry name" value="Tetratricopeptide repeat domain"/>
    <property type="match status" value="1"/>
</dbReference>
<evidence type="ECO:0000256" key="1">
    <source>
        <dbReference type="SAM" id="MobiDB-lite"/>
    </source>
</evidence>
<feature type="compositionally biased region" description="Polar residues" evidence="1">
    <location>
        <begin position="19"/>
        <end position="35"/>
    </location>
</feature>
<dbReference type="FunCoup" id="H2ARR6">
    <property type="interactions" value="75"/>
</dbReference>
<reference evidence="2 3" key="1">
    <citation type="journal article" date="2011" name="Proc. Natl. Acad. Sci. U.S.A.">
        <title>Evolutionary erosion of yeast sex chromosomes by mating-type switching accidents.</title>
        <authorList>
            <person name="Gordon J.L."/>
            <person name="Armisen D."/>
            <person name="Proux-Wera E."/>
            <person name="Oheigeartaigh S.S."/>
            <person name="Byrne K.P."/>
            <person name="Wolfe K.H."/>
        </authorList>
    </citation>
    <scope>NUCLEOTIDE SEQUENCE [LARGE SCALE GENOMIC DNA]</scope>
    <source>
        <strain evidence="3">ATCC 22294 / BCRC 22015 / CBS 2517 / CECT 1963 / NBRC 1671 / NRRL Y-8276</strain>
    </source>
</reference>
<dbReference type="Proteomes" id="UP000005220">
    <property type="component" value="Chromosome 3"/>
</dbReference>
<dbReference type="InterPro" id="IPR011990">
    <property type="entry name" value="TPR-like_helical_dom_sf"/>
</dbReference>
<feature type="compositionally biased region" description="Basic and acidic residues" evidence="1">
    <location>
        <begin position="8"/>
        <end position="17"/>
    </location>
</feature>
<feature type="region of interest" description="Disordered" evidence="1">
    <location>
        <begin position="283"/>
        <end position="318"/>
    </location>
</feature>
<dbReference type="PANTHER" id="PTHR43628:SF11">
    <property type="entry name" value="PROTEIN DSF2"/>
    <property type="match status" value="1"/>
</dbReference>
<proteinExistence type="predicted"/>
<dbReference type="GO" id="GO:0010972">
    <property type="term" value="P:negative regulation of G2/M transition of mitotic cell cycle"/>
    <property type="evidence" value="ECO:0007669"/>
    <property type="project" value="TreeGrafter"/>
</dbReference>
<dbReference type="STRING" id="1071382.H2ARR6"/>
<feature type="region of interest" description="Disordered" evidence="1">
    <location>
        <begin position="1"/>
        <end position="35"/>
    </location>
</feature>
<dbReference type="EMBL" id="HE650823">
    <property type="protein sequence ID" value="CCF57066.1"/>
    <property type="molecule type" value="Genomic_DNA"/>
</dbReference>
<dbReference type="RefSeq" id="XP_003956201.1">
    <property type="nucleotide sequence ID" value="XM_003956152.1"/>
</dbReference>
<name>H2ARR6_KAZAF</name>
<dbReference type="InterPro" id="IPR052945">
    <property type="entry name" value="Mitotic_Regulator"/>
</dbReference>
<dbReference type="SUPFAM" id="SSF81901">
    <property type="entry name" value="HCP-like"/>
    <property type="match status" value="1"/>
</dbReference>
<feature type="compositionally biased region" description="Polar residues" evidence="1">
    <location>
        <begin position="398"/>
        <end position="420"/>
    </location>
</feature>
<dbReference type="eggNOG" id="ENOG502QW3C">
    <property type="taxonomic scope" value="Eukaryota"/>
</dbReference>